<dbReference type="Pfam" id="PF24801">
    <property type="entry name" value="FNIII-A_GpJ"/>
    <property type="match status" value="1"/>
</dbReference>
<dbReference type="RefSeq" id="WP_139919054.1">
    <property type="nucleotide sequence ID" value="NZ_CBCSLE010000046.1"/>
</dbReference>
<dbReference type="EMBL" id="JAAAPK010000004">
    <property type="protein sequence ID" value="NBC41894.1"/>
    <property type="molecule type" value="Genomic_DNA"/>
</dbReference>
<proteinExistence type="predicted"/>
<organism evidence="3 4">
    <name type="scientific">Corallococcus exiguus</name>
    <dbReference type="NCBI Taxonomy" id="83462"/>
    <lineage>
        <taxon>Bacteria</taxon>
        <taxon>Pseudomonadati</taxon>
        <taxon>Myxococcota</taxon>
        <taxon>Myxococcia</taxon>
        <taxon>Myxococcales</taxon>
        <taxon>Cystobacterineae</taxon>
        <taxon>Myxococcaceae</taxon>
        <taxon>Corallococcus</taxon>
    </lineage>
</organism>
<feature type="domain" description="Tip attachment protein J HDII-ins2" evidence="2">
    <location>
        <begin position="169"/>
        <end position="296"/>
    </location>
</feature>
<dbReference type="AlphaFoldDB" id="A0A7X5BSH0"/>
<evidence type="ECO:0000313" key="4">
    <source>
        <dbReference type="Proteomes" id="UP000537825"/>
    </source>
</evidence>
<dbReference type="PANTHER" id="PTHR36251:SF2">
    <property type="entry name" value="GIFSY-2 PROPHAGE HOST SPECIFICITY PROTEIN J, PHAGE LAMBDA"/>
    <property type="match status" value="1"/>
</dbReference>
<feature type="domain" description="Tip attachment protein J" evidence="1">
    <location>
        <begin position="419"/>
        <end position="581"/>
    </location>
</feature>
<keyword evidence="4" id="KW-1185">Reference proteome</keyword>
<dbReference type="GO" id="GO:0030430">
    <property type="term" value="C:host cell cytoplasm"/>
    <property type="evidence" value="ECO:0007669"/>
    <property type="project" value="InterPro"/>
</dbReference>
<evidence type="ECO:0000313" key="3">
    <source>
        <dbReference type="EMBL" id="NBC41894.1"/>
    </source>
</evidence>
<dbReference type="Pfam" id="PF05100">
    <property type="entry name" value="Phage_tail_L"/>
    <property type="match status" value="1"/>
</dbReference>
<evidence type="ECO:0000259" key="2">
    <source>
        <dbReference type="Pfam" id="PF24801"/>
    </source>
</evidence>
<dbReference type="Pfam" id="PF13550">
    <property type="entry name" value="Phage-tail_3"/>
    <property type="match status" value="1"/>
</dbReference>
<dbReference type="InterPro" id="IPR055385">
    <property type="entry name" value="GpJ_HDII-ins2"/>
</dbReference>
<dbReference type="Proteomes" id="UP000537825">
    <property type="component" value="Unassembled WGS sequence"/>
</dbReference>
<dbReference type="InterPro" id="IPR006487">
    <property type="entry name" value="Phage_lambda_L"/>
</dbReference>
<dbReference type="GO" id="GO:0046718">
    <property type="term" value="P:symbiont entry into host cell"/>
    <property type="evidence" value="ECO:0007669"/>
    <property type="project" value="InterPro"/>
</dbReference>
<accession>A0A7X5BSH0</accession>
<gene>
    <name evidence="3" type="ORF">GTZ93_19010</name>
</gene>
<dbReference type="PANTHER" id="PTHR36251">
    <property type="entry name" value="FELS-1 PROPHAGE HOST SPECIFICITY PROTEIN-RELATED"/>
    <property type="match status" value="1"/>
</dbReference>
<sequence length="650" mass="71659">MPRVRKAQFGEGTNGLRGPVVWQGMAYEPWAIQVKGFDKSGMGRLPRPTLTLANVAGTIGAMARDLNDLLGARVLRKRTFVRYLDAVNFPGGVNPTASPLDAFPDDEFVVDQKTVENKHVIEFSLAAKCDLDGVAIQNPDGTFNFTGVTLYDVKGTQPQEYIPGFPSGEAEHPVGVEVKRATPVVRTVTDPEVDAVRVTIQVPQLTYQDPTTGDLKPTRVLVSIAVQSNGGGYVVQSFQDAELFRGKCTSPYERTFRVELTGSPPWDIRVTRVSEDADSVTTQNKVIWKSYATLLDEKLSFPNTALCALQVSASQFSSIPTRSYRIRGLRVRVPNNYNPSARTYEGTWDGTWKVAWTDNPAWCFYDLLTTKRYGLGRYLNEAAVDKWGLYTVAMYCDELVPDGKGGMEPRFRCNLYLQTQENAYKVINNLASVFRGMTYWASGAVFVAQDAPRDAEYLFTPANVVDGLFTYASSSKRARHTVALVTWNNPDNHFKAAQEYVTDEEGLATYGYSPTEVVALGCTSRGQAQRVGRWLLLTERLGTETVTFRTGFEGAMRNPGAVVKLQDPYRAGRRWGGRVVAATASQVELDGDVTLEAGKMYAFSVVLPDGTVEERPLAALAPAPYRALTVATPFSAAPSPRPFGCWQRPT</sequence>
<comment type="caution">
    <text evidence="3">The sequence shown here is derived from an EMBL/GenBank/DDBJ whole genome shotgun (WGS) entry which is preliminary data.</text>
</comment>
<protein>
    <submittedName>
        <fullName evidence="3">Phage minor tail protein L</fullName>
    </submittedName>
</protein>
<dbReference type="NCBIfam" id="TIGR01600">
    <property type="entry name" value="phage_tail_L"/>
    <property type="match status" value="1"/>
</dbReference>
<evidence type="ECO:0000259" key="1">
    <source>
        <dbReference type="Pfam" id="PF13550"/>
    </source>
</evidence>
<name>A0A7X5BSH0_9BACT</name>
<dbReference type="InterPro" id="IPR053171">
    <property type="entry name" value="Viral_Tip_Attach_Protein"/>
</dbReference>
<dbReference type="InterPro" id="IPR032876">
    <property type="entry name" value="J_dom"/>
</dbReference>
<reference evidence="3 4" key="1">
    <citation type="submission" date="2020-01" db="EMBL/GenBank/DDBJ databases">
        <title>The draft genome sequence of Corallococcus exiguus DSM 14696.</title>
        <authorList>
            <person name="Zhang X."/>
            <person name="Zhu H."/>
        </authorList>
    </citation>
    <scope>NUCLEOTIDE SEQUENCE [LARGE SCALE GENOMIC DNA]</scope>
    <source>
        <strain evidence="3 4">DSM 14696</strain>
    </source>
</reference>
<dbReference type="GO" id="GO:0051536">
    <property type="term" value="F:iron-sulfur cluster binding"/>
    <property type="evidence" value="ECO:0007669"/>
    <property type="project" value="InterPro"/>
</dbReference>